<dbReference type="Pfam" id="PF00563">
    <property type="entry name" value="EAL"/>
    <property type="match status" value="1"/>
</dbReference>
<dbReference type="PANTHER" id="PTHR33121:SF80">
    <property type="entry name" value="CYCLIC DI-GMP PHOSPHODIESTERASE PDEL"/>
    <property type="match status" value="1"/>
</dbReference>
<gene>
    <name evidence="4" type="primary">yahA_3</name>
    <name evidence="4" type="ORF">ETECE562_03783</name>
</gene>
<dbReference type="Gene3D" id="1.10.10.10">
    <property type="entry name" value="Winged helix-like DNA-binding domain superfamily/Winged helix DNA-binding domain"/>
    <property type="match status" value="1"/>
</dbReference>
<accession>A0A7I9A530</accession>
<protein>
    <submittedName>
        <fullName evidence="4">YahA_3 protein</fullName>
    </submittedName>
</protein>
<dbReference type="AlphaFoldDB" id="A0A7I9A530"/>
<keyword evidence="1" id="KW-0238">DNA-binding</keyword>
<dbReference type="Pfam" id="PF00196">
    <property type="entry name" value="GerE"/>
    <property type="match status" value="1"/>
</dbReference>
<dbReference type="InterPro" id="IPR050706">
    <property type="entry name" value="Cyclic-di-GMP_PDE-like"/>
</dbReference>
<dbReference type="CDD" id="cd06170">
    <property type="entry name" value="LuxR_C_like"/>
    <property type="match status" value="1"/>
</dbReference>
<dbReference type="CDD" id="cd01948">
    <property type="entry name" value="EAL"/>
    <property type="match status" value="1"/>
</dbReference>
<dbReference type="SUPFAM" id="SSF46894">
    <property type="entry name" value="C-terminal effector domain of the bipartite response regulators"/>
    <property type="match status" value="1"/>
</dbReference>
<dbReference type="InterPro" id="IPR001633">
    <property type="entry name" value="EAL_dom"/>
</dbReference>
<evidence type="ECO:0000259" key="3">
    <source>
        <dbReference type="PROSITE" id="PS50883"/>
    </source>
</evidence>
<dbReference type="GO" id="GO:0071111">
    <property type="term" value="F:cyclic-guanylate-specific phosphodiesterase activity"/>
    <property type="evidence" value="ECO:0007669"/>
    <property type="project" value="InterPro"/>
</dbReference>
<feature type="domain" description="EAL" evidence="3">
    <location>
        <begin position="106"/>
        <end position="371"/>
    </location>
</feature>
<dbReference type="SUPFAM" id="SSF141868">
    <property type="entry name" value="EAL domain-like"/>
    <property type="match status" value="1"/>
</dbReference>
<dbReference type="GO" id="GO:0006355">
    <property type="term" value="P:regulation of DNA-templated transcription"/>
    <property type="evidence" value="ECO:0007669"/>
    <property type="project" value="InterPro"/>
</dbReference>
<dbReference type="SMART" id="SM00421">
    <property type="entry name" value="HTH_LUXR"/>
    <property type="match status" value="1"/>
</dbReference>
<dbReference type="PANTHER" id="PTHR33121">
    <property type="entry name" value="CYCLIC DI-GMP PHOSPHODIESTERASE PDEF"/>
    <property type="match status" value="1"/>
</dbReference>
<feature type="domain" description="HTH luxR-type" evidence="2">
    <location>
        <begin position="18"/>
        <end position="83"/>
    </location>
</feature>
<evidence type="ECO:0000259" key="2">
    <source>
        <dbReference type="PROSITE" id="PS50043"/>
    </source>
</evidence>
<dbReference type="InterPro" id="IPR000792">
    <property type="entry name" value="Tscrpt_reg_LuxR_C"/>
</dbReference>
<dbReference type="PROSITE" id="PS50043">
    <property type="entry name" value="HTH_LUXR_2"/>
    <property type="match status" value="1"/>
</dbReference>
<dbReference type="SMART" id="SM00052">
    <property type="entry name" value="EAL"/>
    <property type="match status" value="1"/>
</dbReference>
<organism evidence="4">
    <name type="scientific">Escherichia coli</name>
    <dbReference type="NCBI Taxonomy" id="562"/>
    <lineage>
        <taxon>Bacteria</taxon>
        <taxon>Pseudomonadati</taxon>
        <taxon>Pseudomonadota</taxon>
        <taxon>Gammaproteobacteria</taxon>
        <taxon>Enterobacterales</taxon>
        <taxon>Enterobacteriaceae</taxon>
        <taxon>Escherichia</taxon>
    </lineage>
</organism>
<proteinExistence type="predicted"/>
<reference evidence="4" key="1">
    <citation type="submission" date="2020-09" db="EMBL/GenBank/DDBJ databases">
        <authorList>
            <person name="Page A."/>
            <person name="Bastkowski S."/>
        </authorList>
    </citation>
    <scope>NUCLEOTIDE SEQUENCE</scope>
    <source>
        <strain evidence="4">L6_E562_ETEC</strain>
    </source>
</reference>
<evidence type="ECO:0000256" key="1">
    <source>
        <dbReference type="ARBA" id="ARBA00023125"/>
    </source>
</evidence>
<dbReference type="EMBL" id="LR883000">
    <property type="protein sequence ID" value="CAD6015384.1"/>
    <property type="molecule type" value="Genomic_DNA"/>
</dbReference>
<dbReference type="InterPro" id="IPR016032">
    <property type="entry name" value="Sig_transdc_resp-reg_C-effctor"/>
</dbReference>
<sequence length="371" mass="41837">MNSCDFRVFLQEFGTTVHLSLPGSVSEKERLLLKLLMQGMSVTEISQYRNRSAKTISHQKKQLFEKLGIQSDITFWRDIFFQYNPEIISATGSNSHRYINDNHYHHIVTPEAISLALENHEFKPWIQPVFCAQTGVLTGCEVLVRWEHPQTGIIPPDQFIPLAESSGLIVIMTRQLMKQTADILMPVKHLLPDNFHIGINVSAGCFLAAGFEKECLNLVKKLGNDKIKLVLELTERNPIPVTPEARAIFDSLHQHNITFALDDFGTGYATYRYLQAFPVDFIKIDKSFVQMASVDEISGHIVDNIVELARKPGGFAPIFPDICYHLTHYKPAAADIPVASDNPAHYADAIRYNARTPLQGSLLPLTRLVWA</sequence>
<dbReference type="InterPro" id="IPR036388">
    <property type="entry name" value="WH-like_DNA-bd_sf"/>
</dbReference>
<dbReference type="Gene3D" id="3.20.20.450">
    <property type="entry name" value="EAL domain"/>
    <property type="match status" value="1"/>
</dbReference>
<dbReference type="PROSITE" id="PS50883">
    <property type="entry name" value="EAL"/>
    <property type="match status" value="1"/>
</dbReference>
<evidence type="ECO:0000313" key="4">
    <source>
        <dbReference type="EMBL" id="CAD6015384.1"/>
    </source>
</evidence>
<dbReference type="InterPro" id="IPR035919">
    <property type="entry name" value="EAL_sf"/>
</dbReference>
<dbReference type="GO" id="GO:0003677">
    <property type="term" value="F:DNA binding"/>
    <property type="evidence" value="ECO:0007669"/>
    <property type="project" value="UniProtKB-KW"/>
</dbReference>
<name>A0A7I9A530_ECOLX</name>